<reference evidence="2" key="1">
    <citation type="journal article" date="2021" name="BMC Genomics">
        <title>Chromosome-level genome assembly and manually-curated proteome of model necrotroph Parastagonospora nodorum Sn15 reveals a genome-wide trove of candidate effector homologs, and redundancy of virulence-related functions within an accessory chromosome.</title>
        <authorList>
            <person name="Bertazzoni S."/>
            <person name="Jones D.A.B."/>
            <person name="Phan H.T."/>
            <person name="Tan K.-C."/>
            <person name="Hane J.K."/>
        </authorList>
    </citation>
    <scope>NUCLEOTIDE SEQUENCE [LARGE SCALE GENOMIC DNA]</scope>
    <source>
        <strain evidence="2">SN15 / ATCC MYA-4574 / FGSC 10173)</strain>
    </source>
</reference>
<dbReference type="RefSeq" id="XP_001796611.1">
    <property type="nucleotide sequence ID" value="XM_001796559.1"/>
</dbReference>
<dbReference type="EMBL" id="CP069031">
    <property type="protein sequence ID" value="QRC98865.1"/>
    <property type="molecule type" value="Genomic_DNA"/>
</dbReference>
<name>A0A7U2I0K8_PHANO</name>
<dbReference type="OrthoDB" id="3650389at2759"/>
<evidence type="ECO:0000313" key="1">
    <source>
        <dbReference type="EMBL" id="QRC98865.1"/>
    </source>
</evidence>
<proteinExistence type="predicted"/>
<dbReference type="Proteomes" id="UP000663193">
    <property type="component" value="Chromosome 9"/>
</dbReference>
<gene>
    <name evidence="1" type="ORF">JI435_062290</name>
</gene>
<organism evidence="1 2">
    <name type="scientific">Phaeosphaeria nodorum (strain SN15 / ATCC MYA-4574 / FGSC 10173)</name>
    <name type="common">Glume blotch fungus</name>
    <name type="synonym">Parastagonospora nodorum</name>
    <dbReference type="NCBI Taxonomy" id="321614"/>
    <lineage>
        <taxon>Eukaryota</taxon>
        <taxon>Fungi</taxon>
        <taxon>Dikarya</taxon>
        <taxon>Ascomycota</taxon>
        <taxon>Pezizomycotina</taxon>
        <taxon>Dothideomycetes</taxon>
        <taxon>Pleosporomycetidae</taxon>
        <taxon>Pleosporales</taxon>
        <taxon>Pleosporineae</taxon>
        <taxon>Phaeosphaeriaceae</taxon>
        <taxon>Parastagonospora</taxon>
    </lineage>
</organism>
<protein>
    <submittedName>
        <fullName evidence="1">Uncharacterized protein</fullName>
    </submittedName>
</protein>
<evidence type="ECO:0000313" key="2">
    <source>
        <dbReference type="Proteomes" id="UP000663193"/>
    </source>
</evidence>
<accession>A0A7U2I0K8</accession>
<dbReference type="VEuPathDB" id="FungiDB:JI435_062290"/>
<sequence length="311" mass="34621">MPIKAGDIVASTPGHLPTMISDGKRLRILWQESHGNGDSSGHLISRCRSTVRGHPTWKLFCGFVPNPIVRDQNEPPYFVYLDDRACYAIWISQQYNKHELRKMWPFDFDHLGKIKVARPNRGRPAYLDDSCTEYATGTMRDKKKIYVFSGCPDSNFRAARPGMIETDDVDNLPAPNGLPLVTETAETTSASALTHPGFKLGTNRTLFEPVAPRRYIAGPANGDLIPLGMVHKALQGSPYFENPTAIHRAKLRPRAGDLTAAMGVVRKRKAMNVEEKDVRVTEKKRRAGHEAAAVESTMKGKKVKVEVEADD</sequence>
<dbReference type="KEGG" id="pno:SNOG_06229"/>
<keyword evidence="2" id="KW-1185">Reference proteome</keyword>
<dbReference type="AlphaFoldDB" id="A0A7U2I0K8"/>